<dbReference type="GO" id="GO:0071555">
    <property type="term" value="P:cell wall organization"/>
    <property type="evidence" value="ECO:0007669"/>
    <property type="project" value="UniProtKB-KW"/>
</dbReference>
<evidence type="ECO:0000313" key="12">
    <source>
        <dbReference type="EMBL" id="MBB3064851.1"/>
    </source>
</evidence>
<dbReference type="InterPro" id="IPR035911">
    <property type="entry name" value="MurE/MurF_N"/>
</dbReference>
<evidence type="ECO:0000256" key="5">
    <source>
        <dbReference type="ARBA" id="ARBA00023306"/>
    </source>
</evidence>
<comment type="caution">
    <text evidence="12">The sequence shown here is derived from an EMBL/GenBank/DDBJ whole genome shotgun (WGS) entry which is preliminary data.</text>
</comment>
<dbReference type="Gene3D" id="3.90.190.20">
    <property type="entry name" value="Mur ligase, C-terminal domain"/>
    <property type="match status" value="1"/>
</dbReference>
<comment type="PTM">
    <text evidence="7">Carboxylation is probably crucial for Mg(2+) binding and, consequently, for the gamma-phosphate positioning of ATP.</text>
</comment>
<accession>A0A839SPW3</accession>
<dbReference type="GO" id="GO:0008360">
    <property type="term" value="P:regulation of cell shape"/>
    <property type="evidence" value="ECO:0007669"/>
    <property type="project" value="UniProtKB-KW"/>
</dbReference>
<comment type="pathway">
    <text evidence="7 8">Cell wall biogenesis; peptidoglycan biosynthesis.</text>
</comment>
<dbReference type="Gene3D" id="3.40.1390.10">
    <property type="entry name" value="MurE/MurF, N-terminal domain"/>
    <property type="match status" value="1"/>
</dbReference>
<dbReference type="SUPFAM" id="SSF53623">
    <property type="entry name" value="MurD-like peptide ligases, catalytic domain"/>
    <property type="match status" value="1"/>
</dbReference>
<keyword evidence="7" id="KW-0067">ATP-binding</keyword>
<dbReference type="GO" id="GO:0000287">
    <property type="term" value="F:magnesium ion binding"/>
    <property type="evidence" value="ECO:0007669"/>
    <property type="project" value="UniProtKB-UniRule"/>
</dbReference>
<feature type="short sequence motif" description="Meso-diaminopimelate recognition motif" evidence="7">
    <location>
        <begin position="416"/>
        <end position="419"/>
    </location>
</feature>
<dbReference type="NCBIfam" id="NF001126">
    <property type="entry name" value="PRK00139.1-4"/>
    <property type="match status" value="1"/>
</dbReference>
<keyword evidence="7" id="KW-0963">Cytoplasm</keyword>
<keyword evidence="3 7" id="KW-0133">Cell shape</keyword>
<feature type="binding site" evidence="7">
    <location>
        <position position="36"/>
    </location>
    <ligand>
        <name>UDP-N-acetyl-alpha-D-muramoyl-L-alanyl-D-glutamate</name>
        <dbReference type="ChEBI" id="CHEBI:83900"/>
    </ligand>
</feature>
<evidence type="ECO:0000256" key="7">
    <source>
        <dbReference type="HAMAP-Rule" id="MF_00208"/>
    </source>
</evidence>
<evidence type="ECO:0000256" key="3">
    <source>
        <dbReference type="ARBA" id="ARBA00022960"/>
    </source>
</evidence>
<feature type="domain" description="Mur ligase N-terminal catalytic" evidence="9">
    <location>
        <begin position="29"/>
        <end position="76"/>
    </location>
</feature>
<proteinExistence type="inferred from homology"/>
<dbReference type="GO" id="GO:0005524">
    <property type="term" value="F:ATP binding"/>
    <property type="evidence" value="ECO:0007669"/>
    <property type="project" value="UniProtKB-UniRule"/>
</dbReference>
<dbReference type="Pfam" id="PF08245">
    <property type="entry name" value="Mur_ligase_M"/>
    <property type="match status" value="1"/>
</dbReference>
<dbReference type="Pfam" id="PF02875">
    <property type="entry name" value="Mur_ligase_C"/>
    <property type="match status" value="1"/>
</dbReference>
<keyword evidence="13" id="KW-1185">Reference proteome</keyword>
<dbReference type="NCBIfam" id="NF001124">
    <property type="entry name" value="PRK00139.1-2"/>
    <property type="match status" value="1"/>
</dbReference>
<dbReference type="EC" id="6.3.2.13" evidence="7"/>
<dbReference type="Proteomes" id="UP000581135">
    <property type="component" value="Unassembled WGS sequence"/>
</dbReference>
<keyword evidence="5 7" id="KW-0131">Cell cycle</keyword>
<dbReference type="Pfam" id="PF01225">
    <property type="entry name" value="Mur_ligase"/>
    <property type="match status" value="1"/>
</dbReference>
<evidence type="ECO:0000313" key="13">
    <source>
        <dbReference type="Proteomes" id="UP000581135"/>
    </source>
</evidence>
<evidence type="ECO:0000256" key="8">
    <source>
        <dbReference type="RuleBase" id="RU004135"/>
    </source>
</evidence>
<dbReference type="GO" id="GO:0008765">
    <property type="term" value="F:UDP-N-acetylmuramoylalanyl-D-glutamate-2,6-diaminopimelate ligase activity"/>
    <property type="evidence" value="ECO:0007669"/>
    <property type="project" value="UniProtKB-UniRule"/>
</dbReference>
<evidence type="ECO:0000256" key="4">
    <source>
        <dbReference type="ARBA" id="ARBA00022984"/>
    </source>
</evidence>
<dbReference type="GO" id="GO:0009252">
    <property type="term" value="P:peptidoglycan biosynthetic process"/>
    <property type="evidence" value="ECO:0007669"/>
    <property type="project" value="UniProtKB-UniRule"/>
</dbReference>
<organism evidence="12 13">
    <name type="scientific">Limibacillus halophilus</name>
    <dbReference type="NCBI Taxonomy" id="1579333"/>
    <lineage>
        <taxon>Bacteria</taxon>
        <taxon>Pseudomonadati</taxon>
        <taxon>Pseudomonadota</taxon>
        <taxon>Alphaproteobacteria</taxon>
        <taxon>Rhodospirillales</taxon>
        <taxon>Rhodovibrionaceae</taxon>
        <taxon>Limibacillus</taxon>
    </lineage>
</organism>
<feature type="binding site" evidence="7">
    <location>
        <position position="464"/>
    </location>
    <ligand>
        <name>meso-2,6-diaminopimelate</name>
        <dbReference type="ChEBI" id="CHEBI:57791"/>
    </ligand>
</feature>
<dbReference type="UniPathway" id="UPA00219"/>
<dbReference type="InterPro" id="IPR036615">
    <property type="entry name" value="Mur_ligase_C_dom_sf"/>
</dbReference>
<gene>
    <name evidence="7" type="primary">murE</name>
    <name evidence="12" type="ORF">FHR98_001123</name>
</gene>
<feature type="binding site" evidence="7">
    <location>
        <position position="392"/>
    </location>
    <ligand>
        <name>meso-2,6-diaminopimelate</name>
        <dbReference type="ChEBI" id="CHEBI:57791"/>
    </ligand>
</feature>
<dbReference type="HAMAP" id="MF_00208">
    <property type="entry name" value="MurE"/>
    <property type="match status" value="1"/>
</dbReference>
<feature type="binding site" evidence="7">
    <location>
        <position position="194"/>
    </location>
    <ligand>
        <name>UDP-N-acetyl-alpha-D-muramoyl-L-alanyl-D-glutamate</name>
        <dbReference type="ChEBI" id="CHEBI:83900"/>
    </ligand>
</feature>
<keyword evidence="7" id="KW-0547">Nucleotide-binding</keyword>
<sequence>MPGRQLTELLTGLEEVKVQTAMEQKEMMIGGLTADSREVRPGDLFAALPGARVDGRDFIDQAVGRGADVVLAPVGTSLKDYGRPVSLVTSDEPRRTLAQMAARFHGRQPRTIAAVTGTSGKTSVADFLRQIWTLADRKAASLGTLGLIPATAASKAPPYLTTPDPVALHACLKEVAEAGYEHLALEASSHGLDQYRLDGLTFSAAAFTNLSQDHLDYHPDMESYLNAKARLFGDLLPTGATAVLNADAPEFDRLAALCERRGIEVLSYGLAGDDLRIVEARALPDGIALSLRVKGQDWQGKLDLIGTFQGHNVLAALGLALATGLEPSVALEALPKLVGVPGRLQRVAQTVSGAQVFVDYAHKPGALEAALTALRPHAEGRLIVVFGAGGDRDRGKRPLMGEIATRLADVVLVTDDNPRSEDPVAIRAEILAAAPGAREVSDRGGAIAAALAEADPGDLVLIAGKGHETGQIVGDKVLPFDDSEIARRLARGGQV</sequence>
<feature type="modified residue" description="N6-carboxylysine" evidence="7">
    <location>
        <position position="228"/>
    </location>
</feature>
<keyword evidence="2 7" id="KW-0132">Cell division</keyword>
<comment type="similarity">
    <text evidence="1 7">Belongs to the MurCDEF family. MurE subfamily.</text>
</comment>
<feature type="binding site" evidence="7">
    <location>
        <begin position="117"/>
        <end position="123"/>
    </location>
    <ligand>
        <name>ATP</name>
        <dbReference type="ChEBI" id="CHEBI:30616"/>
    </ligand>
</feature>
<feature type="binding site" evidence="7">
    <location>
        <position position="188"/>
    </location>
    <ligand>
        <name>UDP-N-acetyl-alpha-D-muramoyl-L-alanyl-D-glutamate</name>
        <dbReference type="ChEBI" id="CHEBI:83900"/>
    </ligand>
</feature>
<evidence type="ECO:0000256" key="2">
    <source>
        <dbReference type="ARBA" id="ARBA00022618"/>
    </source>
</evidence>
<dbReference type="PANTHER" id="PTHR23135:SF4">
    <property type="entry name" value="UDP-N-ACETYLMURAMOYL-L-ALANYL-D-GLUTAMATE--2,6-DIAMINOPIMELATE LIGASE MURE HOMOLOG, CHLOROPLASTIC"/>
    <property type="match status" value="1"/>
</dbReference>
<keyword evidence="6 7" id="KW-0961">Cell wall biogenesis/degradation</keyword>
<comment type="caution">
    <text evidence="7">Lacks conserved residue(s) required for the propagation of feature annotation.</text>
</comment>
<keyword evidence="7 12" id="KW-0436">Ligase</keyword>
<dbReference type="AlphaFoldDB" id="A0A839SPW3"/>
<evidence type="ECO:0000259" key="9">
    <source>
        <dbReference type="Pfam" id="PF01225"/>
    </source>
</evidence>
<reference evidence="12 13" key="1">
    <citation type="submission" date="2020-08" db="EMBL/GenBank/DDBJ databases">
        <title>Genomic Encyclopedia of Type Strains, Phase III (KMG-III): the genomes of soil and plant-associated and newly described type strains.</title>
        <authorList>
            <person name="Whitman W."/>
        </authorList>
    </citation>
    <scope>NUCLEOTIDE SEQUENCE [LARGE SCALE GENOMIC DNA]</scope>
    <source>
        <strain evidence="12 13">CECT 8803</strain>
    </source>
</reference>
<comment type="function">
    <text evidence="7">Catalyzes the addition of meso-diaminopimelic acid to the nucleotide precursor UDP-N-acetylmuramoyl-L-alanyl-D-glutamate (UMAG) in the biosynthesis of bacterial cell-wall peptidoglycan.</text>
</comment>
<comment type="cofactor">
    <cofactor evidence="7">
        <name>Mg(2+)</name>
        <dbReference type="ChEBI" id="CHEBI:18420"/>
    </cofactor>
</comment>
<dbReference type="SUPFAM" id="SSF63418">
    <property type="entry name" value="MurE/MurF N-terminal domain"/>
    <property type="match status" value="1"/>
</dbReference>
<feature type="binding site" evidence="7">
    <location>
        <position position="468"/>
    </location>
    <ligand>
        <name>meso-2,6-diaminopimelate</name>
        <dbReference type="ChEBI" id="CHEBI:57791"/>
    </ligand>
</feature>
<feature type="binding site" evidence="7">
    <location>
        <position position="196"/>
    </location>
    <ligand>
        <name>UDP-N-acetyl-alpha-D-muramoyl-L-alanyl-D-glutamate</name>
        <dbReference type="ChEBI" id="CHEBI:83900"/>
    </ligand>
</feature>
<comment type="catalytic activity">
    <reaction evidence="7">
        <text>UDP-N-acetyl-alpha-D-muramoyl-L-alanyl-D-glutamate + meso-2,6-diaminopimelate + ATP = UDP-N-acetyl-alpha-D-muramoyl-L-alanyl-gamma-D-glutamyl-meso-2,6-diaminopimelate + ADP + phosphate + H(+)</text>
        <dbReference type="Rhea" id="RHEA:23676"/>
        <dbReference type="ChEBI" id="CHEBI:15378"/>
        <dbReference type="ChEBI" id="CHEBI:30616"/>
        <dbReference type="ChEBI" id="CHEBI:43474"/>
        <dbReference type="ChEBI" id="CHEBI:57791"/>
        <dbReference type="ChEBI" id="CHEBI:83900"/>
        <dbReference type="ChEBI" id="CHEBI:83905"/>
        <dbReference type="ChEBI" id="CHEBI:456216"/>
        <dbReference type="EC" id="6.3.2.13"/>
    </reaction>
</comment>
<dbReference type="GO" id="GO:0051301">
    <property type="term" value="P:cell division"/>
    <property type="evidence" value="ECO:0007669"/>
    <property type="project" value="UniProtKB-KW"/>
</dbReference>
<feature type="domain" description="Mur ligase C-terminal" evidence="10">
    <location>
        <begin position="342"/>
        <end position="466"/>
    </location>
</feature>
<comment type="subcellular location">
    <subcellularLocation>
        <location evidence="7 8">Cytoplasm</location>
    </subcellularLocation>
</comment>
<feature type="binding site" evidence="7">
    <location>
        <begin position="416"/>
        <end position="419"/>
    </location>
    <ligand>
        <name>meso-2,6-diaminopimelate</name>
        <dbReference type="ChEBI" id="CHEBI:57791"/>
    </ligand>
</feature>
<evidence type="ECO:0000256" key="1">
    <source>
        <dbReference type="ARBA" id="ARBA00005898"/>
    </source>
</evidence>
<feature type="binding site" evidence="7">
    <location>
        <begin position="161"/>
        <end position="162"/>
    </location>
    <ligand>
        <name>UDP-N-acetyl-alpha-D-muramoyl-L-alanyl-D-glutamate</name>
        <dbReference type="ChEBI" id="CHEBI:83900"/>
    </ligand>
</feature>
<keyword evidence="7" id="KW-0460">Magnesium</keyword>
<dbReference type="PANTHER" id="PTHR23135">
    <property type="entry name" value="MUR LIGASE FAMILY MEMBER"/>
    <property type="match status" value="1"/>
</dbReference>
<dbReference type="RefSeq" id="WP_183415646.1">
    <property type="nucleotide sequence ID" value="NZ_JACHXA010000002.1"/>
</dbReference>
<feature type="domain" description="Mur ligase central" evidence="11">
    <location>
        <begin position="115"/>
        <end position="320"/>
    </location>
</feature>
<keyword evidence="4 7" id="KW-0573">Peptidoglycan synthesis</keyword>
<evidence type="ECO:0000259" key="10">
    <source>
        <dbReference type="Pfam" id="PF02875"/>
    </source>
</evidence>
<dbReference type="SUPFAM" id="SSF53244">
    <property type="entry name" value="MurD-like peptide ligases, peptide-binding domain"/>
    <property type="match status" value="1"/>
</dbReference>
<dbReference type="GO" id="GO:0005737">
    <property type="term" value="C:cytoplasm"/>
    <property type="evidence" value="ECO:0007669"/>
    <property type="project" value="UniProtKB-SubCell"/>
</dbReference>
<name>A0A839SPW3_9PROT</name>
<protein>
    <recommendedName>
        <fullName evidence="7">UDP-N-acetylmuramoyl-L-alanyl-D-glutamate--2,6-diaminopimelate ligase</fullName>
        <ecNumber evidence="7">6.3.2.13</ecNumber>
    </recommendedName>
    <alternativeName>
        <fullName evidence="7">Meso-A2pm-adding enzyme</fullName>
    </alternativeName>
    <alternativeName>
        <fullName evidence="7">Meso-diaminopimelate-adding enzyme</fullName>
    </alternativeName>
    <alternativeName>
        <fullName evidence="7">UDP-MurNAc-L-Ala-D-Glu:meso-diaminopimelate ligase</fullName>
    </alternativeName>
    <alternativeName>
        <fullName evidence="7">UDP-MurNAc-tripeptide synthetase</fullName>
    </alternativeName>
    <alternativeName>
        <fullName evidence="7">UDP-N-acetylmuramyl-tripeptide synthetase</fullName>
    </alternativeName>
</protein>
<dbReference type="InterPro" id="IPR036565">
    <property type="entry name" value="Mur-like_cat_sf"/>
</dbReference>
<dbReference type="InterPro" id="IPR000713">
    <property type="entry name" value="Mur_ligase_N"/>
</dbReference>
<dbReference type="InterPro" id="IPR004101">
    <property type="entry name" value="Mur_ligase_C"/>
</dbReference>
<evidence type="ECO:0000256" key="6">
    <source>
        <dbReference type="ARBA" id="ARBA00023316"/>
    </source>
</evidence>
<dbReference type="NCBIfam" id="TIGR01085">
    <property type="entry name" value="murE"/>
    <property type="match status" value="1"/>
</dbReference>
<evidence type="ECO:0000259" key="11">
    <source>
        <dbReference type="Pfam" id="PF08245"/>
    </source>
</evidence>
<dbReference type="EMBL" id="JACHXA010000002">
    <property type="protein sequence ID" value="MBB3064851.1"/>
    <property type="molecule type" value="Genomic_DNA"/>
</dbReference>
<dbReference type="InterPro" id="IPR005761">
    <property type="entry name" value="UDP-N-AcMur-Glu-dNH2Pim_ligase"/>
</dbReference>
<dbReference type="Gene3D" id="3.40.1190.10">
    <property type="entry name" value="Mur-like, catalytic domain"/>
    <property type="match status" value="1"/>
</dbReference>
<dbReference type="InterPro" id="IPR013221">
    <property type="entry name" value="Mur_ligase_cen"/>
</dbReference>